<dbReference type="Pfam" id="PF01380">
    <property type="entry name" value="SIS"/>
    <property type="match status" value="1"/>
</dbReference>
<dbReference type="RefSeq" id="WP_377773722.1">
    <property type="nucleotide sequence ID" value="NZ_JBHUOQ010000003.1"/>
</dbReference>
<protein>
    <submittedName>
        <fullName evidence="2">SIS domain-containing protein</fullName>
    </submittedName>
</protein>
<evidence type="ECO:0000313" key="2">
    <source>
        <dbReference type="EMBL" id="MFD2830567.1"/>
    </source>
</evidence>
<feature type="domain" description="SIS" evidence="1">
    <location>
        <begin position="36"/>
        <end position="185"/>
    </location>
</feature>
<dbReference type="SUPFAM" id="SSF53697">
    <property type="entry name" value="SIS domain"/>
    <property type="match status" value="1"/>
</dbReference>
<keyword evidence="3" id="KW-1185">Reference proteome</keyword>
<organism evidence="2 3">
    <name type="scientific">Corticicoccus populi</name>
    <dbReference type="NCBI Taxonomy" id="1812821"/>
    <lineage>
        <taxon>Bacteria</taxon>
        <taxon>Bacillati</taxon>
        <taxon>Bacillota</taxon>
        <taxon>Bacilli</taxon>
        <taxon>Bacillales</taxon>
        <taxon>Staphylococcaceae</taxon>
        <taxon>Corticicoccus</taxon>
    </lineage>
</organism>
<dbReference type="Gene3D" id="3.40.50.10490">
    <property type="entry name" value="Glucose-6-phosphate isomerase like protein, domain 1"/>
    <property type="match status" value="2"/>
</dbReference>
<dbReference type="InterPro" id="IPR001347">
    <property type="entry name" value="SIS_dom"/>
</dbReference>
<dbReference type="InterPro" id="IPR046348">
    <property type="entry name" value="SIS_dom_sf"/>
</dbReference>
<reference evidence="3" key="1">
    <citation type="journal article" date="2019" name="Int. J. Syst. Evol. Microbiol.">
        <title>The Global Catalogue of Microorganisms (GCM) 10K type strain sequencing project: providing services to taxonomists for standard genome sequencing and annotation.</title>
        <authorList>
            <consortium name="The Broad Institute Genomics Platform"/>
            <consortium name="The Broad Institute Genome Sequencing Center for Infectious Disease"/>
            <person name="Wu L."/>
            <person name="Ma J."/>
        </authorList>
    </citation>
    <scope>NUCLEOTIDE SEQUENCE [LARGE SCALE GENOMIC DNA]</scope>
    <source>
        <strain evidence="3">KCTC 33575</strain>
    </source>
</reference>
<comment type="caution">
    <text evidence="2">The sequence shown here is derived from an EMBL/GenBank/DDBJ whole genome shotgun (WGS) entry which is preliminary data.</text>
</comment>
<dbReference type="PROSITE" id="PS51464">
    <property type="entry name" value="SIS"/>
    <property type="match status" value="1"/>
</dbReference>
<dbReference type="EMBL" id="JBHUOQ010000003">
    <property type="protein sequence ID" value="MFD2830567.1"/>
    <property type="molecule type" value="Genomic_DNA"/>
</dbReference>
<accession>A0ABW5WX34</accession>
<dbReference type="PANTHER" id="PTHR10937">
    <property type="entry name" value="GLUCOSAMINE--FRUCTOSE-6-PHOSPHATE AMINOTRANSFERASE, ISOMERIZING"/>
    <property type="match status" value="1"/>
</dbReference>
<evidence type="ECO:0000313" key="3">
    <source>
        <dbReference type="Proteomes" id="UP001597519"/>
    </source>
</evidence>
<proteinExistence type="predicted"/>
<name>A0ABW5WX34_9STAP</name>
<dbReference type="PANTHER" id="PTHR10937:SF4">
    <property type="entry name" value="GLUCOSAMINE-6-PHOSPHATE DEAMINASE"/>
    <property type="match status" value="1"/>
</dbReference>
<dbReference type="Proteomes" id="UP001597519">
    <property type="component" value="Unassembled WGS sequence"/>
</dbReference>
<sequence>MNLYDTYTYKEIMQQQTFWPEAVQAADVKEKFKALVSEKKKKGNLKIYFSGAGTSAYVGDILSRMLKTSGDISFHAAATTDIVTEPEEYFKDGDNIILFSFARSGNSPETKGTVTLADQLSADISHVFVTNNKDGYLARYEGEAVKIILPEETNDRSLAMTSSFSTMLIAAASLFDTELSGSFTNDLKETFSKVETFAAEVLKDDFKKIFYVGTGVNSEMTRETSLKMNELTGGRIDVSRETTLGFRHGPKAALTEGALFIQLYSKTDQSYIHQYERDITSEVTAFNHYYKVIITPSKSLLPDDLNENCRVLETGTEYSGFELSLIYLLFGQLLACMKSHQLSINPDEPSPDGFINRVVEGVTLYDYDK</sequence>
<evidence type="ECO:0000259" key="1">
    <source>
        <dbReference type="PROSITE" id="PS51464"/>
    </source>
</evidence>
<gene>
    <name evidence="2" type="ORF">ACFSX4_08845</name>
</gene>